<dbReference type="EMBL" id="BSOH01000014">
    <property type="protein sequence ID" value="GLR18012.1"/>
    <property type="molecule type" value="Genomic_DNA"/>
</dbReference>
<evidence type="ECO:0000256" key="14">
    <source>
        <dbReference type="ARBA" id="ARBA00037847"/>
    </source>
</evidence>
<dbReference type="NCBIfam" id="TIGR01144">
    <property type="entry name" value="ATP_synt_b"/>
    <property type="match status" value="1"/>
</dbReference>
<evidence type="ECO:0000256" key="5">
    <source>
        <dbReference type="ARBA" id="ARBA00022692"/>
    </source>
</evidence>
<reference evidence="18" key="1">
    <citation type="journal article" date="2014" name="Int. J. Syst. Evol. Microbiol.">
        <title>Complete genome sequence of Corynebacterium casei LMG S-19264T (=DSM 44701T), isolated from a smear-ripened cheese.</title>
        <authorList>
            <consortium name="US DOE Joint Genome Institute (JGI-PGF)"/>
            <person name="Walter F."/>
            <person name="Albersmeier A."/>
            <person name="Kalinowski J."/>
            <person name="Ruckert C."/>
        </authorList>
    </citation>
    <scope>NUCLEOTIDE SEQUENCE</scope>
    <source>
        <strain evidence="18">NBRC 108769</strain>
    </source>
</reference>
<comment type="function">
    <text evidence="11 15">F(1)F(0) ATP synthase produces ATP from ADP in the presence of a proton or sodium gradient. F-type ATPases consist of two structural domains, F(1) containing the extramembraneous catalytic core and F(0) containing the membrane proton channel, linked together by a central stalk and a peripheral stalk. During catalysis, ATP synthesis in the catalytic domain of F(1) is coupled via a rotary mechanism of the central stalk subunits to proton translocation.</text>
</comment>
<keyword evidence="2 15" id="KW-0813">Transport</keyword>
<comment type="caution">
    <text evidence="18">The sequence shown here is derived from an EMBL/GenBank/DDBJ whole genome shotgun (WGS) entry which is preliminary data.</text>
</comment>
<gene>
    <name evidence="15 18" type="primary">atpF</name>
    <name evidence="18" type="ORF">GCM10007940_26270</name>
</gene>
<name>A0AA37WEZ7_9BACT</name>
<dbReference type="GO" id="GO:0045259">
    <property type="term" value="C:proton-transporting ATP synthase complex"/>
    <property type="evidence" value="ECO:0007669"/>
    <property type="project" value="UniProtKB-KW"/>
</dbReference>
<keyword evidence="6 15" id="KW-0375">Hydrogen ion transport</keyword>
<dbReference type="PANTHER" id="PTHR33445:SF1">
    <property type="entry name" value="ATP SYNTHASE SUBUNIT B"/>
    <property type="match status" value="1"/>
</dbReference>
<evidence type="ECO:0000256" key="8">
    <source>
        <dbReference type="ARBA" id="ARBA00023065"/>
    </source>
</evidence>
<organism evidence="18 19">
    <name type="scientific">Portibacter lacus</name>
    <dbReference type="NCBI Taxonomy" id="1099794"/>
    <lineage>
        <taxon>Bacteria</taxon>
        <taxon>Pseudomonadati</taxon>
        <taxon>Bacteroidota</taxon>
        <taxon>Saprospiria</taxon>
        <taxon>Saprospirales</taxon>
        <taxon>Haliscomenobacteraceae</taxon>
        <taxon>Portibacter</taxon>
    </lineage>
</organism>
<evidence type="ECO:0000256" key="17">
    <source>
        <dbReference type="SAM" id="Coils"/>
    </source>
</evidence>
<protein>
    <recommendedName>
        <fullName evidence="15">ATP synthase subunit b</fullName>
    </recommendedName>
    <alternativeName>
        <fullName evidence="15">ATP synthase F(0) sector subunit b</fullName>
    </alternativeName>
    <alternativeName>
        <fullName evidence="15">ATPase subunit I</fullName>
    </alternativeName>
    <alternativeName>
        <fullName evidence="15">F-type ATPase subunit b</fullName>
        <shortName evidence="15">F-ATPase subunit b</shortName>
    </alternativeName>
</protein>
<evidence type="ECO:0000313" key="19">
    <source>
        <dbReference type="Proteomes" id="UP001156666"/>
    </source>
</evidence>
<dbReference type="Pfam" id="PF00430">
    <property type="entry name" value="ATP-synt_B"/>
    <property type="match status" value="1"/>
</dbReference>
<dbReference type="GO" id="GO:0012505">
    <property type="term" value="C:endomembrane system"/>
    <property type="evidence" value="ECO:0007669"/>
    <property type="project" value="UniProtKB-SubCell"/>
</dbReference>
<evidence type="ECO:0000256" key="4">
    <source>
        <dbReference type="ARBA" id="ARBA00022547"/>
    </source>
</evidence>
<keyword evidence="19" id="KW-1185">Reference proteome</keyword>
<keyword evidence="4 15" id="KW-0138">CF(0)</keyword>
<dbReference type="SUPFAM" id="SSF81573">
    <property type="entry name" value="F1F0 ATP synthase subunit B, membrane domain"/>
    <property type="match status" value="1"/>
</dbReference>
<comment type="subunit">
    <text evidence="13">F-type ATPases have 2 components, F(1) - the catalytic core - and F(0) - the membrane proton channel. F(1) has five subunits: alpha(3), beta(3), gamma(1), delta(1), epsilon(1). F(0) has four main subunits: a(1), b(2) and c(10-14). The alpha and beta chains form an alternating ring which encloses part of the gamma chain. F(1) is attached to F(0) by a central stalk formed by the gamma and epsilon chains, while a peripheral stalk is formed by the delta and b chains.</text>
</comment>
<evidence type="ECO:0000313" key="18">
    <source>
        <dbReference type="EMBL" id="GLR18012.1"/>
    </source>
</evidence>
<comment type="function">
    <text evidence="12">Component of the F(0) channel, it forms part of the peripheral stalk, linking F(1) to F(0). The b'-subunit is a diverged and duplicated form of b found in plants and photosynthetic bacteria.</text>
</comment>
<keyword evidence="8 15" id="KW-0406">Ion transport</keyword>
<evidence type="ECO:0000256" key="9">
    <source>
        <dbReference type="ARBA" id="ARBA00023136"/>
    </source>
</evidence>
<dbReference type="CDD" id="cd06503">
    <property type="entry name" value="ATP-synt_Fo_b"/>
    <property type="match status" value="1"/>
</dbReference>
<dbReference type="AlphaFoldDB" id="A0AA37WEZ7"/>
<dbReference type="Gene3D" id="1.20.5.620">
    <property type="entry name" value="F1F0 ATP synthase subunit B, membrane domain"/>
    <property type="match status" value="1"/>
</dbReference>
<dbReference type="InterPro" id="IPR005864">
    <property type="entry name" value="ATP_synth_F0_bsu_bac"/>
</dbReference>
<dbReference type="InterPro" id="IPR028987">
    <property type="entry name" value="ATP_synth_B-like_membr_sf"/>
</dbReference>
<evidence type="ECO:0000256" key="6">
    <source>
        <dbReference type="ARBA" id="ARBA00022781"/>
    </source>
</evidence>
<dbReference type="GO" id="GO:0046961">
    <property type="term" value="F:proton-transporting ATPase activity, rotational mechanism"/>
    <property type="evidence" value="ECO:0007669"/>
    <property type="project" value="TreeGrafter"/>
</dbReference>
<evidence type="ECO:0000256" key="2">
    <source>
        <dbReference type="ARBA" id="ARBA00022448"/>
    </source>
</evidence>
<evidence type="ECO:0000256" key="10">
    <source>
        <dbReference type="ARBA" id="ARBA00023310"/>
    </source>
</evidence>
<evidence type="ECO:0000256" key="16">
    <source>
        <dbReference type="RuleBase" id="RU003848"/>
    </source>
</evidence>
<sequence length="170" mass="19208">MFYLVDFSVIKPDLGLIFWTTLIFILFWVLIGKFAFKPIAEALRKREGDIQSALDEAAKARAEMQNLNAENERLLAEARTERAKMLKEATDTKAEIVNEAKDKAREEAKKMIENAKVEIDNQKNAAIVEVKNKVGAMALEIAEKVLKKELQGDNAQVGYVNQLVDEIKLN</sequence>
<keyword evidence="5 15" id="KW-0812">Transmembrane</keyword>
<dbReference type="HAMAP" id="MF_01398">
    <property type="entry name" value="ATP_synth_b_bprime"/>
    <property type="match status" value="1"/>
</dbReference>
<evidence type="ECO:0000256" key="12">
    <source>
        <dbReference type="ARBA" id="ARBA00025614"/>
    </source>
</evidence>
<keyword evidence="7 15" id="KW-1133">Transmembrane helix</keyword>
<dbReference type="GO" id="GO:0005886">
    <property type="term" value="C:plasma membrane"/>
    <property type="evidence" value="ECO:0007669"/>
    <property type="project" value="UniProtKB-SubCell"/>
</dbReference>
<evidence type="ECO:0000256" key="15">
    <source>
        <dbReference type="HAMAP-Rule" id="MF_01398"/>
    </source>
</evidence>
<dbReference type="InterPro" id="IPR002146">
    <property type="entry name" value="ATP_synth_b/b'su_bac/chlpt"/>
</dbReference>
<comment type="similarity">
    <text evidence="1 15 16">Belongs to the ATPase B chain family.</text>
</comment>
<evidence type="ECO:0000256" key="11">
    <source>
        <dbReference type="ARBA" id="ARBA00025198"/>
    </source>
</evidence>
<dbReference type="PANTHER" id="PTHR33445">
    <property type="entry name" value="ATP SYNTHASE SUBUNIT B', CHLOROPLASTIC"/>
    <property type="match status" value="1"/>
</dbReference>
<evidence type="ECO:0000256" key="1">
    <source>
        <dbReference type="ARBA" id="ARBA00005513"/>
    </source>
</evidence>
<evidence type="ECO:0000256" key="7">
    <source>
        <dbReference type="ARBA" id="ARBA00022989"/>
    </source>
</evidence>
<keyword evidence="9 15" id="KW-0472">Membrane</keyword>
<feature type="coiled-coil region" evidence="17">
    <location>
        <begin position="43"/>
        <end position="125"/>
    </location>
</feature>
<comment type="subcellular location">
    <subcellularLocation>
        <location evidence="15">Cell membrane</location>
        <topology evidence="15">Single-pass membrane protein</topology>
    </subcellularLocation>
    <subcellularLocation>
        <location evidence="14">Endomembrane system</location>
        <topology evidence="14">Single-pass membrane protein</topology>
    </subcellularLocation>
</comment>
<dbReference type="InterPro" id="IPR050059">
    <property type="entry name" value="ATP_synthase_B_chain"/>
</dbReference>
<dbReference type="RefSeq" id="WP_235291687.1">
    <property type="nucleotide sequence ID" value="NZ_BSOH01000014.1"/>
</dbReference>
<accession>A0AA37WEZ7</accession>
<dbReference type="GO" id="GO:0046933">
    <property type="term" value="F:proton-transporting ATP synthase activity, rotational mechanism"/>
    <property type="evidence" value="ECO:0007669"/>
    <property type="project" value="UniProtKB-UniRule"/>
</dbReference>
<evidence type="ECO:0000256" key="13">
    <source>
        <dbReference type="ARBA" id="ARBA00026054"/>
    </source>
</evidence>
<proteinExistence type="inferred from homology"/>
<reference evidence="18" key="2">
    <citation type="submission" date="2023-01" db="EMBL/GenBank/DDBJ databases">
        <title>Draft genome sequence of Portibacter lacus strain NBRC 108769.</title>
        <authorList>
            <person name="Sun Q."/>
            <person name="Mori K."/>
        </authorList>
    </citation>
    <scope>NUCLEOTIDE SEQUENCE</scope>
    <source>
        <strain evidence="18">NBRC 108769</strain>
    </source>
</reference>
<dbReference type="Proteomes" id="UP001156666">
    <property type="component" value="Unassembled WGS sequence"/>
</dbReference>
<keyword evidence="10 15" id="KW-0066">ATP synthesis</keyword>
<feature type="transmembrane region" description="Helical" evidence="15">
    <location>
        <begin position="16"/>
        <end position="36"/>
    </location>
</feature>
<keyword evidence="17" id="KW-0175">Coiled coil</keyword>
<comment type="subunit">
    <text evidence="15">F-type ATPases have 2 components, F(1) - the catalytic core - and F(0) - the membrane proton channel. F(1) has five subunits: alpha(3), beta(3), gamma(1), delta(1), epsilon(1). F(0) has three main subunits: a(1), b(2) and c(10-14). The alpha and beta chains form an alternating ring which encloses part of the gamma chain. F(1) is attached to F(0) by a central stalk formed by the gamma and epsilon chains, while a peripheral stalk is formed by the delta and b chains.</text>
</comment>
<keyword evidence="3 15" id="KW-1003">Cell membrane</keyword>
<evidence type="ECO:0000256" key="3">
    <source>
        <dbReference type="ARBA" id="ARBA00022475"/>
    </source>
</evidence>